<dbReference type="InterPro" id="IPR058488">
    <property type="entry name" value="DUF8175"/>
</dbReference>
<name>A0ABQ3X2L6_9ACTN</name>
<keyword evidence="2" id="KW-0472">Membrane</keyword>
<evidence type="ECO:0000256" key="1">
    <source>
        <dbReference type="SAM" id="MobiDB-lite"/>
    </source>
</evidence>
<keyword evidence="2" id="KW-0812">Transmembrane</keyword>
<feature type="region of interest" description="Disordered" evidence="1">
    <location>
        <begin position="38"/>
        <end position="121"/>
    </location>
</feature>
<comment type="caution">
    <text evidence="4">The sequence shown here is derived from an EMBL/GenBank/DDBJ whole genome shotgun (WGS) entry which is preliminary data.</text>
</comment>
<feature type="transmembrane region" description="Helical" evidence="2">
    <location>
        <begin position="17"/>
        <end position="38"/>
    </location>
</feature>
<proteinExistence type="predicted"/>
<evidence type="ECO:0000256" key="2">
    <source>
        <dbReference type="SAM" id="Phobius"/>
    </source>
</evidence>
<dbReference type="EMBL" id="BOMG01000023">
    <property type="protein sequence ID" value="GID52750.1"/>
    <property type="molecule type" value="Genomic_DNA"/>
</dbReference>
<gene>
    <name evidence="4" type="ORF">Aco03nite_011540</name>
</gene>
<keyword evidence="2" id="KW-1133">Transmembrane helix</keyword>
<feature type="compositionally biased region" description="Polar residues" evidence="1">
    <location>
        <begin position="261"/>
        <end position="278"/>
    </location>
</feature>
<sequence length="278" mass="28783">MTDPAQHDLGNRRPSRWLILGAAVAVTTIAATIAAVTATRSPESGPSATGPGSPPSGSLPSDPLPSDSSPSDSSPSADVDVPEAASAGPSDTSAGPSNAAGEPAGTSVSPPAVTWETRGNRRLPVSKAAGPKVLTDTNSAGFAHTPEGALIAAVHIIRRLTTIAGDENRIRYIEEHYLPGDNRDFLVQRFTGPGYASSAPGVPQPLVGYVYRSYTEDEAVVDLVVANTGPGSGTVPFIAVTYTLLWNNGDWRMEAPPGGLLTSNMTTPETPMTRWSDQ</sequence>
<protein>
    <recommendedName>
        <fullName evidence="3">DUF8175 domain-containing protein</fullName>
    </recommendedName>
</protein>
<evidence type="ECO:0000313" key="5">
    <source>
        <dbReference type="Proteomes" id="UP000612282"/>
    </source>
</evidence>
<organism evidence="4 5">
    <name type="scientific">Actinoplanes couchii</name>
    <dbReference type="NCBI Taxonomy" id="403638"/>
    <lineage>
        <taxon>Bacteria</taxon>
        <taxon>Bacillati</taxon>
        <taxon>Actinomycetota</taxon>
        <taxon>Actinomycetes</taxon>
        <taxon>Micromonosporales</taxon>
        <taxon>Micromonosporaceae</taxon>
        <taxon>Actinoplanes</taxon>
    </lineage>
</organism>
<accession>A0ABQ3X2L6</accession>
<feature type="region of interest" description="Disordered" evidence="1">
    <location>
        <begin position="258"/>
        <end position="278"/>
    </location>
</feature>
<feature type="domain" description="DUF8175" evidence="3">
    <location>
        <begin position="82"/>
        <end position="260"/>
    </location>
</feature>
<keyword evidence="5" id="KW-1185">Reference proteome</keyword>
<evidence type="ECO:0000259" key="3">
    <source>
        <dbReference type="Pfam" id="PF26526"/>
    </source>
</evidence>
<dbReference type="Proteomes" id="UP000612282">
    <property type="component" value="Unassembled WGS sequence"/>
</dbReference>
<reference evidence="4 5" key="1">
    <citation type="submission" date="2021-01" db="EMBL/GenBank/DDBJ databases">
        <title>Whole genome shotgun sequence of Actinoplanes couchii NBRC 106145.</title>
        <authorList>
            <person name="Komaki H."/>
            <person name="Tamura T."/>
        </authorList>
    </citation>
    <scope>NUCLEOTIDE SEQUENCE [LARGE SCALE GENOMIC DNA]</scope>
    <source>
        <strain evidence="4 5">NBRC 106145</strain>
    </source>
</reference>
<dbReference type="Pfam" id="PF26526">
    <property type="entry name" value="DUF8175"/>
    <property type="match status" value="1"/>
</dbReference>
<evidence type="ECO:0000313" key="4">
    <source>
        <dbReference type="EMBL" id="GID52750.1"/>
    </source>
</evidence>
<feature type="compositionally biased region" description="Low complexity" evidence="1">
    <location>
        <begin position="38"/>
        <end position="83"/>
    </location>
</feature>